<feature type="transmembrane region" description="Helical" evidence="8">
    <location>
        <begin position="73"/>
        <end position="93"/>
    </location>
</feature>
<feature type="transmembrane region" description="Helical" evidence="8">
    <location>
        <begin position="235"/>
        <end position="256"/>
    </location>
</feature>
<keyword evidence="3 8" id="KW-0812">Transmembrane</keyword>
<dbReference type="Proteomes" id="UP001652621">
    <property type="component" value="Unplaced"/>
</dbReference>
<proteinExistence type="inferred from homology"/>
<evidence type="ECO:0000256" key="1">
    <source>
        <dbReference type="ARBA" id="ARBA00004651"/>
    </source>
</evidence>
<organism evidence="9 10">
    <name type="scientific">Musca domestica</name>
    <name type="common">House fly</name>
    <dbReference type="NCBI Taxonomy" id="7370"/>
    <lineage>
        <taxon>Eukaryota</taxon>
        <taxon>Metazoa</taxon>
        <taxon>Ecdysozoa</taxon>
        <taxon>Arthropoda</taxon>
        <taxon>Hexapoda</taxon>
        <taxon>Insecta</taxon>
        <taxon>Pterygota</taxon>
        <taxon>Neoptera</taxon>
        <taxon>Endopterygota</taxon>
        <taxon>Diptera</taxon>
        <taxon>Brachycera</taxon>
        <taxon>Muscomorpha</taxon>
        <taxon>Muscoidea</taxon>
        <taxon>Muscidae</taxon>
        <taxon>Musca</taxon>
    </lineage>
</organism>
<dbReference type="GeneID" id="131804950"/>
<dbReference type="PANTHER" id="PTHR21143">
    <property type="entry name" value="INVERTEBRATE GUSTATORY RECEPTOR"/>
    <property type="match status" value="1"/>
</dbReference>
<reference evidence="10" key="1">
    <citation type="submission" date="2025-08" db="UniProtKB">
        <authorList>
            <consortium name="RefSeq"/>
        </authorList>
    </citation>
    <scope>IDENTIFICATION</scope>
    <source>
        <strain evidence="10">Aabys</strain>
        <tissue evidence="10">Whole body</tissue>
    </source>
</reference>
<evidence type="ECO:0000256" key="4">
    <source>
        <dbReference type="ARBA" id="ARBA00022989"/>
    </source>
</evidence>
<dbReference type="Pfam" id="PF08395">
    <property type="entry name" value="7tm_7"/>
    <property type="match status" value="1"/>
</dbReference>
<evidence type="ECO:0000313" key="9">
    <source>
        <dbReference type="Proteomes" id="UP001652621"/>
    </source>
</evidence>
<feature type="transmembrane region" description="Helical" evidence="8">
    <location>
        <begin position="268"/>
        <end position="288"/>
    </location>
</feature>
<dbReference type="InterPro" id="IPR013604">
    <property type="entry name" value="7TM_chemorcpt"/>
</dbReference>
<name>A0ABM3VEF0_MUSDO</name>
<keyword evidence="4 8" id="KW-1133">Transmembrane helix</keyword>
<evidence type="ECO:0000313" key="10">
    <source>
        <dbReference type="RefSeq" id="XP_058984172.1"/>
    </source>
</evidence>
<comment type="similarity">
    <text evidence="8">Belongs to the insect chemoreceptor superfamily. Gustatory receptor (GR) family.</text>
</comment>
<gene>
    <name evidence="10" type="primary">LOC131804950</name>
</gene>
<dbReference type="RefSeq" id="XP_058984172.1">
    <property type="nucleotide sequence ID" value="XM_059128189.1"/>
</dbReference>
<keyword evidence="9" id="KW-1185">Reference proteome</keyword>
<accession>A0ABM3VEF0</accession>
<evidence type="ECO:0000256" key="5">
    <source>
        <dbReference type="ARBA" id="ARBA00023136"/>
    </source>
</evidence>
<feature type="transmembrane region" description="Helical" evidence="8">
    <location>
        <begin position="35"/>
        <end position="58"/>
    </location>
</feature>
<keyword evidence="6 8" id="KW-0675">Receptor</keyword>
<comment type="function">
    <text evidence="8">Gustatory receptor which mediates acceptance or avoidance behavior, depending on its substrates.</text>
</comment>
<keyword evidence="5 8" id="KW-0472">Membrane</keyword>
<sequence>MSEEFEVFYKLLRLSGLTAVPFDGSKSCEKVRNCLIYYFFPMGIQLTLVSSVVLAYLIRESLLLADFMATEYYYNYILVESTFVTNIILRFWLISNQNINLQILELCKRWITSHCHATVHSKKMLAAFFVAALVYFANLLVLFYELWFNGVISVKLCLFWTLFTYCYVTTVLILCLWCAIVIAISNVFKSIAKQLEDILLHADVMFPDTDIVLLQALVHTIGEIIQVVSKDVSKVHGISLLLCMVVTINESIWNFFQMMAPNLASNHLIEFLMSMWMLPILILLAIGLPNNNVQEEANKTAKILARYSRSNTGADKMIDKFLLKNLRHKPILTAYGFFSLDKSTLFKLFTTVFTYMVVLVQFKELESSTKTLH</sequence>
<comment type="subcellular location">
    <subcellularLocation>
        <location evidence="1 8">Cell membrane</location>
        <topology evidence="1 8">Multi-pass membrane protein</topology>
    </subcellularLocation>
</comment>
<feature type="transmembrane region" description="Helical" evidence="8">
    <location>
        <begin position="159"/>
        <end position="188"/>
    </location>
</feature>
<dbReference type="PANTHER" id="PTHR21143:SF133">
    <property type="entry name" value="GUSTATORY AND PHEROMONE RECEPTOR 32A-RELATED"/>
    <property type="match status" value="1"/>
</dbReference>
<protein>
    <recommendedName>
        <fullName evidence="8">Gustatory receptor</fullName>
    </recommendedName>
</protein>
<evidence type="ECO:0000256" key="7">
    <source>
        <dbReference type="ARBA" id="ARBA00023224"/>
    </source>
</evidence>
<keyword evidence="2 8" id="KW-1003">Cell membrane</keyword>
<evidence type="ECO:0000256" key="2">
    <source>
        <dbReference type="ARBA" id="ARBA00022475"/>
    </source>
</evidence>
<evidence type="ECO:0000256" key="3">
    <source>
        <dbReference type="ARBA" id="ARBA00022692"/>
    </source>
</evidence>
<feature type="transmembrane region" description="Helical" evidence="8">
    <location>
        <begin position="125"/>
        <end position="147"/>
    </location>
</feature>
<keyword evidence="7 8" id="KW-0807">Transducer</keyword>
<evidence type="ECO:0000256" key="8">
    <source>
        <dbReference type="RuleBase" id="RU363108"/>
    </source>
</evidence>
<feature type="transmembrane region" description="Helical" evidence="8">
    <location>
        <begin position="345"/>
        <end position="362"/>
    </location>
</feature>
<evidence type="ECO:0000256" key="6">
    <source>
        <dbReference type="ARBA" id="ARBA00023170"/>
    </source>
</evidence>